<evidence type="ECO:0000313" key="7">
    <source>
        <dbReference type="EMBL" id="TPX42149.1"/>
    </source>
</evidence>
<dbReference type="PANTHER" id="PTHR11132">
    <property type="entry name" value="SOLUTE CARRIER FAMILY 35"/>
    <property type="match status" value="1"/>
</dbReference>
<feature type="transmembrane region" description="Helical" evidence="5">
    <location>
        <begin position="142"/>
        <end position="161"/>
    </location>
</feature>
<dbReference type="STRING" id="286115.A0A507CSN0"/>
<feature type="transmembrane region" description="Helical" evidence="5">
    <location>
        <begin position="198"/>
        <end position="219"/>
    </location>
</feature>
<feature type="transmembrane region" description="Helical" evidence="5">
    <location>
        <begin position="41"/>
        <end position="61"/>
    </location>
</feature>
<dbReference type="EMBL" id="QEAN01000243">
    <property type="protein sequence ID" value="TPX42149.1"/>
    <property type="molecule type" value="Genomic_DNA"/>
</dbReference>
<reference evidence="7 8" key="1">
    <citation type="journal article" date="2019" name="Sci. Rep.">
        <title>Comparative genomics of chytrid fungi reveal insights into the obligate biotrophic and pathogenic lifestyle of Synchytrium endobioticum.</title>
        <authorList>
            <person name="van de Vossenberg B.T.L.H."/>
            <person name="Warris S."/>
            <person name="Nguyen H.D.T."/>
            <person name="van Gent-Pelzer M.P.E."/>
            <person name="Joly D.L."/>
            <person name="van de Geest H.C."/>
            <person name="Bonants P.J.M."/>
            <person name="Smith D.S."/>
            <person name="Levesque C.A."/>
            <person name="van der Lee T.A.J."/>
        </authorList>
    </citation>
    <scope>NUCLEOTIDE SEQUENCE [LARGE SCALE GENOMIC DNA]</scope>
    <source>
        <strain evidence="7 8">MB42</strain>
    </source>
</reference>
<keyword evidence="4 5" id="KW-0472">Membrane</keyword>
<evidence type="ECO:0000256" key="5">
    <source>
        <dbReference type="SAM" id="Phobius"/>
    </source>
</evidence>
<feature type="transmembrane region" description="Helical" evidence="5">
    <location>
        <begin position="332"/>
        <end position="351"/>
    </location>
</feature>
<comment type="subcellular location">
    <subcellularLocation>
        <location evidence="1">Membrane</location>
        <topology evidence="1">Multi-pass membrane protein</topology>
    </subcellularLocation>
</comment>
<accession>A0A507CSN0</accession>
<feature type="transmembrane region" description="Helical" evidence="5">
    <location>
        <begin position="275"/>
        <end position="298"/>
    </location>
</feature>
<dbReference type="InterPro" id="IPR050186">
    <property type="entry name" value="TPT_transporter"/>
</dbReference>
<dbReference type="SUPFAM" id="SSF103481">
    <property type="entry name" value="Multidrug resistance efflux transporter EmrE"/>
    <property type="match status" value="1"/>
</dbReference>
<keyword evidence="3 5" id="KW-1133">Transmembrane helix</keyword>
<organism evidence="7 8">
    <name type="scientific">Synchytrium endobioticum</name>
    <dbReference type="NCBI Taxonomy" id="286115"/>
    <lineage>
        <taxon>Eukaryota</taxon>
        <taxon>Fungi</taxon>
        <taxon>Fungi incertae sedis</taxon>
        <taxon>Chytridiomycota</taxon>
        <taxon>Chytridiomycota incertae sedis</taxon>
        <taxon>Chytridiomycetes</taxon>
        <taxon>Synchytriales</taxon>
        <taxon>Synchytriaceae</taxon>
        <taxon>Synchytrium</taxon>
    </lineage>
</organism>
<dbReference type="InterPro" id="IPR004853">
    <property type="entry name" value="Sugar_P_trans_dom"/>
</dbReference>
<dbReference type="GO" id="GO:0016020">
    <property type="term" value="C:membrane"/>
    <property type="evidence" value="ECO:0007669"/>
    <property type="project" value="UniProtKB-SubCell"/>
</dbReference>
<evidence type="ECO:0000256" key="1">
    <source>
        <dbReference type="ARBA" id="ARBA00004141"/>
    </source>
</evidence>
<evidence type="ECO:0000256" key="2">
    <source>
        <dbReference type="ARBA" id="ARBA00022692"/>
    </source>
</evidence>
<gene>
    <name evidence="7" type="ORF">SeMB42_g05264</name>
</gene>
<evidence type="ECO:0000256" key="3">
    <source>
        <dbReference type="ARBA" id="ARBA00022989"/>
    </source>
</evidence>
<dbReference type="Pfam" id="PF03151">
    <property type="entry name" value="TPT"/>
    <property type="match status" value="1"/>
</dbReference>
<feature type="transmembrane region" description="Helical" evidence="5">
    <location>
        <begin position="240"/>
        <end position="263"/>
    </location>
</feature>
<sequence length="391" mass="42138">MVACSMDQMMQRFHSHAPADCTQSGGRTPSKWKKAASETKAFTAAIYIVGWYTLSIFLSMYNKWLLSSDYHGFGYPLFTTGVHMIVQSGLSFLMLNTCLPNYKPSKAPSPWLFMTRVMPCGMATGIDIGLSATSLTQISVSFYTMVKSSAPVFVLIFAVLFGLERPTCGLVASVLVIVLGVVLMISDGEGGSSGTNMFNWSGFVQVQAATVASGFRWALTQILLSRAEMGMNNPLATTVILAPVMAVSLLATCGLIEGFGTLFTSDFFSTFESGMAILGIISVGGIIAFGLTMVEYLLISTTSVLTFSVAGIVKEIITISVSMTVFGDRFTFMNVVGLVTSILGIMGYNMLRISASPTSMEKHTSSIELYSAVHNDDDSNDAHYIHVDDEN</sequence>
<keyword evidence="8" id="KW-1185">Reference proteome</keyword>
<protein>
    <recommendedName>
        <fullName evidence="6">Sugar phosphate transporter domain-containing protein</fullName>
    </recommendedName>
</protein>
<comment type="caution">
    <text evidence="7">The sequence shown here is derived from an EMBL/GenBank/DDBJ whole genome shotgun (WGS) entry which is preliminary data.</text>
</comment>
<feature type="transmembrane region" description="Helical" evidence="5">
    <location>
        <begin position="73"/>
        <end position="99"/>
    </location>
</feature>
<feature type="transmembrane region" description="Helical" evidence="5">
    <location>
        <begin position="168"/>
        <end position="186"/>
    </location>
</feature>
<evidence type="ECO:0000256" key="4">
    <source>
        <dbReference type="ARBA" id="ARBA00023136"/>
    </source>
</evidence>
<proteinExistence type="predicted"/>
<dbReference type="InterPro" id="IPR037185">
    <property type="entry name" value="EmrE-like"/>
</dbReference>
<evidence type="ECO:0000259" key="6">
    <source>
        <dbReference type="Pfam" id="PF03151"/>
    </source>
</evidence>
<keyword evidence="2 5" id="KW-0812">Transmembrane</keyword>
<feature type="transmembrane region" description="Helical" evidence="5">
    <location>
        <begin position="111"/>
        <end position="130"/>
    </location>
</feature>
<dbReference type="AlphaFoldDB" id="A0A507CSN0"/>
<name>A0A507CSN0_9FUNG</name>
<feature type="domain" description="Sugar phosphate transporter" evidence="6">
    <location>
        <begin position="44"/>
        <end position="349"/>
    </location>
</feature>
<feature type="transmembrane region" description="Helical" evidence="5">
    <location>
        <begin position="305"/>
        <end position="326"/>
    </location>
</feature>
<evidence type="ECO:0000313" key="8">
    <source>
        <dbReference type="Proteomes" id="UP000317494"/>
    </source>
</evidence>
<dbReference type="VEuPathDB" id="FungiDB:SeMB42_g05264"/>
<dbReference type="Proteomes" id="UP000317494">
    <property type="component" value="Unassembled WGS sequence"/>
</dbReference>